<evidence type="ECO:0000256" key="10">
    <source>
        <dbReference type="ARBA" id="ARBA00023204"/>
    </source>
</evidence>
<keyword evidence="6" id="KW-0227">DNA damage</keyword>
<evidence type="ECO:0000256" key="13">
    <source>
        <dbReference type="SAM" id="MobiDB-lite"/>
    </source>
</evidence>
<reference evidence="14" key="2">
    <citation type="submission" date="2025-09" db="UniProtKB">
        <authorList>
            <consortium name="Ensembl"/>
        </authorList>
    </citation>
    <scope>IDENTIFICATION</scope>
</reference>
<dbReference type="InterPro" id="IPR033310">
    <property type="entry name" value="Mms4/EME1/EME2"/>
</dbReference>
<keyword evidence="5" id="KW-0255">Endonuclease</keyword>
<feature type="compositionally biased region" description="Polar residues" evidence="13">
    <location>
        <begin position="54"/>
        <end position="73"/>
    </location>
</feature>
<reference evidence="14" key="1">
    <citation type="submission" date="2025-08" db="UniProtKB">
        <authorList>
            <consortium name="Ensembl"/>
        </authorList>
    </citation>
    <scope>IDENTIFICATION</scope>
</reference>
<proteinExistence type="predicted"/>
<sequence>MATDFLVISSSSSDEDECPLPPILPLLERLRVRLQTDVLSARGPRRGCVASKRGASSQDSVLSSISGPVSHATSSRDARKNVPLTLAPESSNVCVYPRQNNAEKAPSGLQTWDPKLKAVEKQCWTHGVREEDSLGSRPGRGRSKVSASNRRCQDAELLERRARAAELKAMKPQECMSYITVHLDTRLLEGAGGAVVLSVLQTMSSKYSIELQAISRSVRWSRCLPRPASEDVSLGRSEEEAQLLVLIPTLDFIKMVHASKEEVNGSTGGNTTLRSFLDSTRAVEPNRVIMLVVVDLEKHFTSQRVAGRRLLRKAAEGGDGCGKRPRKKACTQAEELAVSRVDVEEALTDLQLYAAVNGELVASWKGLADYIGMVTKAIAETPFKRNGQE</sequence>
<dbReference type="GO" id="GO:0031297">
    <property type="term" value="P:replication fork processing"/>
    <property type="evidence" value="ECO:0007669"/>
    <property type="project" value="TreeGrafter"/>
</dbReference>
<dbReference type="PANTHER" id="PTHR21077">
    <property type="entry name" value="EME1 PROTEIN"/>
    <property type="match status" value="1"/>
</dbReference>
<evidence type="ECO:0008006" key="16">
    <source>
        <dbReference type="Google" id="ProtNLM"/>
    </source>
</evidence>
<dbReference type="GO" id="GO:0048476">
    <property type="term" value="C:Holliday junction resolvase complex"/>
    <property type="evidence" value="ECO:0007669"/>
    <property type="project" value="InterPro"/>
</dbReference>
<dbReference type="GO" id="GO:0000712">
    <property type="term" value="P:resolution of meiotic recombination intermediates"/>
    <property type="evidence" value="ECO:0007669"/>
    <property type="project" value="TreeGrafter"/>
</dbReference>
<dbReference type="Gene3D" id="3.40.1620.30">
    <property type="entry name" value="ERCC4, Mus81-Eme1 complex, nuclease domain, subdomain 1"/>
    <property type="match status" value="1"/>
</dbReference>
<keyword evidence="9" id="KW-0233">DNA recombination</keyword>
<dbReference type="Proteomes" id="UP000694388">
    <property type="component" value="Unplaced"/>
</dbReference>
<keyword evidence="10" id="KW-0234">DNA repair</keyword>
<dbReference type="GO" id="GO:0031573">
    <property type="term" value="P:mitotic intra-S DNA damage checkpoint signaling"/>
    <property type="evidence" value="ECO:0007669"/>
    <property type="project" value="TreeGrafter"/>
</dbReference>
<evidence type="ECO:0000256" key="6">
    <source>
        <dbReference type="ARBA" id="ARBA00022763"/>
    </source>
</evidence>
<dbReference type="Gene3D" id="4.10.800.30">
    <property type="entry name" value="ERCC4, Mus81-Eme1 complex, nuclease domain, subdomain 2"/>
    <property type="match status" value="1"/>
</dbReference>
<feature type="region of interest" description="Disordered" evidence="13">
    <location>
        <begin position="44"/>
        <end position="81"/>
    </location>
</feature>
<keyword evidence="12" id="KW-0469">Meiosis</keyword>
<dbReference type="AlphaFoldDB" id="A0A8C4QRH0"/>
<dbReference type="GO" id="GO:0005634">
    <property type="term" value="C:nucleus"/>
    <property type="evidence" value="ECO:0007669"/>
    <property type="project" value="UniProtKB-SubCell"/>
</dbReference>
<evidence type="ECO:0000256" key="5">
    <source>
        <dbReference type="ARBA" id="ARBA00022759"/>
    </source>
</evidence>
<keyword evidence="4" id="KW-0479">Metal-binding</keyword>
<evidence type="ECO:0000256" key="3">
    <source>
        <dbReference type="ARBA" id="ARBA00022722"/>
    </source>
</evidence>
<feature type="region of interest" description="Disordered" evidence="13">
    <location>
        <begin position="129"/>
        <end position="148"/>
    </location>
</feature>
<dbReference type="GO" id="GO:0046872">
    <property type="term" value="F:metal ion binding"/>
    <property type="evidence" value="ECO:0007669"/>
    <property type="project" value="UniProtKB-KW"/>
</dbReference>
<evidence type="ECO:0000256" key="2">
    <source>
        <dbReference type="ARBA" id="ARBA00004123"/>
    </source>
</evidence>
<evidence type="ECO:0000256" key="1">
    <source>
        <dbReference type="ARBA" id="ARBA00001946"/>
    </source>
</evidence>
<comment type="subcellular location">
    <subcellularLocation>
        <location evidence="2">Nucleus</location>
    </subcellularLocation>
</comment>
<organism evidence="14 15">
    <name type="scientific">Eptatretus burgeri</name>
    <name type="common">Inshore hagfish</name>
    <dbReference type="NCBI Taxonomy" id="7764"/>
    <lineage>
        <taxon>Eukaryota</taxon>
        <taxon>Metazoa</taxon>
        <taxon>Chordata</taxon>
        <taxon>Craniata</taxon>
        <taxon>Vertebrata</taxon>
        <taxon>Cyclostomata</taxon>
        <taxon>Myxini</taxon>
        <taxon>Myxiniformes</taxon>
        <taxon>Myxinidae</taxon>
        <taxon>Eptatretinae</taxon>
        <taxon>Eptatretus</taxon>
    </lineage>
</organism>
<dbReference type="Ensembl" id="ENSEBUT00000019320.1">
    <property type="protein sequence ID" value="ENSEBUP00000018744.1"/>
    <property type="gene ID" value="ENSEBUG00000011695.1"/>
</dbReference>
<evidence type="ECO:0000256" key="7">
    <source>
        <dbReference type="ARBA" id="ARBA00022801"/>
    </source>
</evidence>
<keyword evidence="7" id="KW-0378">Hydrolase</keyword>
<protein>
    <recommendedName>
        <fullName evidence="16">Crossover junction endonuclease EME1</fullName>
    </recommendedName>
</protein>
<keyword evidence="3" id="KW-0540">Nuclease</keyword>
<dbReference type="PANTHER" id="PTHR21077:SF5">
    <property type="entry name" value="CROSSOVER JUNCTION ENDONUCLEASE MMS4"/>
    <property type="match status" value="1"/>
</dbReference>
<evidence type="ECO:0000256" key="11">
    <source>
        <dbReference type="ARBA" id="ARBA00023242"/>
    </source>
</evidence>
<evidence type="ECO:0000256" key="8">
    <source>
        <dbReference type="ARBA" id="ARBA00022842"/>
    </source>
</evidence>
<name>A0A8C4QRH0_EPTBU</name>
<dbReference type="GO" id="GO:0006302">
    <property type="term" value="P:double-strand break repair"/>
    <property type="evidence" value="ECO:0007669"/>
    <property type="project" value="TreeGrafter"/>
</dbReference>
<accession>A0A8C4QRH0</accession>
<evidence type="ECO:0000256" key="12">
    <source>
        <dbReference type="ARBA" id="ARBA00023254"/>
    </source>
</evidence>
<keyword evidence="11" id="KW-0539">Nucleus</keyword>
<dbReference type="InterPro" id="IPR043087">
    <property type="entry name" value="Eme1_nucdom_sub2"/>
</dbReference>
<dbReference type="InterPro" id="IPR043086">
    <property type="entry name" value="EME1_nucdom_sub1"/>
</dbReference>
<comment type="cofactor">
    <cofactor evidence="1">
        <name>Mg(2+)</name>
        <dbReference type="ChEBI" id="CHEBI:18420"/>
    </cofactor>
</comment>
<evidence type="ECO:0000256" key="9">
    <source>
        <dbReference type="ARBA" id="ARBA00023172"/>
    </source>
</evidence>
<dbReference type="GeneTree" id="ENSGT00530000063937"/>
<keyword evidence="15" id="KW-1185">Reference proteome</keyword>
<evidence type="ECO:0000313" key="14">
    <source>
        <dbReference type="Ensembl" id="ENSEBUP00000018744.1"/>
    </source>
</evidence>
<evidence type="ECO:0000313" key="15">
    <source>
        <dbReference type="Proteomes" id="UP000694388"/>
    </source>
</evidence>
<keyword evidence="8" id="KW-0460">Magnesium</keyword>
<evidence type="ECO:0000256" key="4">
    <source>
        <dbReference type="ARBA" id="ARBA00022723"/>
    </source>
</evidence>
<dbReference type="GO" id="GO:0008821">
    <property type="term" value="F:crossover junction DNA endonuclease activity"/>
    <property type="evidence" value="ECO:0007669"/>
    <property type="project" value="TreeGrafter"/>
</dbReference>